<dbReference type="EMBL" id="JAYMYS010000008">
    <property type="protein sequence ID" value="KAK7385478.1"/>
    <property type="molecule type" value="Genomic_DNA"/>
</dbReference>
<comment type="caution">
    <text evidence="1">The sequence shown here is derived from an EMBL/GenBank/DDBJ whole genome shotgun (WGS) entry which is preliminary data.</text>
</comment>
<dbReference type="Proteomes" id="UP001386955">
    <property type="component" value="Unassembled WGS sequence"/>
</dbReference>
<keyword evidence="2" id="KW-1185">Reference proteome</keyword>
<evidence type="ECO:0000313" key="2">
    <source>
        <dbReference type="Proteomes" id="UP001386955"/>
    </source>
</evidence>
<organism evidence="1 2">
    <name type="scientific">Psophocarpus tetragonolobus</name>
    <name type="common">Winged bean</name>
    <name type="synonym">Dolichos tetragonolobus</name>
    <dbReference type="NCBI Taxonomy" id="3891"/>
    <lineage>
        <taxon>Eukaryota</taxon>
        <taxon>Viridiplantae</taxon>
        <taxon>Streptophyta</taxon>
        <taxon>Embryophyta</taxon>
        <taxon>Tracheophyta</taxon>
        <taxon>Spermatophyta</taxon>
        <taxon>Magnoliopsida</taxon>
        <taxon>eudicotyledons</taxon>
        <taxon>Gunneridae</taxon>
        <taxon>Pentapetalae</taxon>
        <taxon>rosids</taxon>
        <taxon>fabids</taxon>
        <taxon>Fabales</taxon>
        <taxon>Fabaceae</taxon>
        <taxon>Papilionoideae</taxon>
        <taxon>50 kb inversion clade</taxon>
        <taxon>NPAAA clade</taxon>
        <taxon>indigoferoid/millettioid clade</taxon>
        <taxon>Phaseoleae</taxon>
        <taxon>Psophocarpus</taxon>
    </lineage>
</organism>
<evidence type="ECO:0000313" key="1">
    <source>
        <dbReference type="EMBL" id="KAK7385478.1"/>
    </source>
</evidence>
<reference evidence="1 2" key="1">
    <citation type="submission" date="2024-01" db="EMBL/GenBank/DDBJ databases">
        <title>The genomes of 5 underutilized Papilionoideae crops provide insights into root nodulation and disease resistanc.</title>
        <authorList>
            <person name="Jiang F."/>
        </authorList>
    </citation>
    <scope>NUCLEOTIDE SEQUENCE [LARGE SCALE GENOMIC DNA]</scope>
    <source>
        <strain evidence="1">DUOXIRENSHENG_FW03</strain>
        <tissue evidence="1">Leaves</tissue>
    </source>
</reference>
<gene>
    <name evidence="1" type="ORF">VNO78_31199</name>
</gene>
<name>A0AAN9RY19_PSOTE</name>
<accession>A0AAN9RY19</accession>
<protein>
    <submittedName>
        <fullName evidence="1">Uncharacterized protein</fullName>
    </submittedName>
</protein>
<sequence>MKSANPPNLETELLSTVATIFLSQRRSNNYGVGRRKHGFGLGNAVLEENRSHVREDAAKIVQPCVSEIRQIGKSALGASLCDEKRNEQLRWQQGIVRRK</sequence>
<proteinExistence type="predicted"/>
<dbReference type="AlphaFoldDB" id="A0AAN9RY19"/>